<proteinExistence type="predicted"/>
<protein>
    <submittedName>
        <fullName evidence="2">Uncharacterized protein</fullName>
    </submittedName>
</protein>
<name>A0A1I3YZF8_HALDA</name>
<keyword evidence="1" id="KW-1133">Transmembrane helix</keyword>
<feature type="transmembrane region" description="Helical" evidence="1">
    <location>
        <begin position="117"/>
        <end position="139"/>
    </location>
</feature>
<keyword evidence="3" id="KW-1185">Reference proteome</keyword>
<keyword evidence="1" id="KW-0472">Membrane</keyword>
<keyword evidence="1" id="KW-0812">Transmembrane</keyword>
<evidence type="ECO:0000256" key="1">
    <source>
        <dbReference type="SAM" id="Phobius"/>
    </source>
</evidence>
<dbReference type="Proteomes" id="UP000183557">
    <property type="component" value="Unassembled WGS sequence"/>
</dbReference>
<evidence type="ECO:0000313" key="2">
    <source>
        <dbReference type="EMBL" id="SFK36586.1"/>
    </source>
</evidence>
<dbReference type="EMBL" id="FOSB01000012">
    <property type="protein sequence ID" value="SFK36586.1"/>
    <property type="molecule type" value="Genomic_DNA"/>
</dbReference>
<dbReference type="AlphaFoldDB" id="A0A1I3YZF8"/>
<sequence length="277" mass="32450">MYWIVPPYAQEHLLFMNVSIIVVEVSFLLLEFFLLVLLIKNFKTWKKNFKATLQTCPHLLARISTANQKTFGSYRKLERLIEFISTDASAVRYTFFPNMDSKPLGDHTFSYHKNSEYFGVFLMLVHAMLIEIIAVHVMLLQYSHTIAWIATILDVYALVFLIGDYQAIRKSPVVIQNNLIHLQKGLRFHISVPLEKVEEIRRFQGETLLEDRYSFALVLAGFEKQPPQFEVLLNEGIEGRRLFGFKREVRRIYLTVDEPERFLQKVKEEWLVSGQGK</sequence>
<reference evidence="3" key="1">
    <citation type="submission" date="2016-10" db="EMBL/GenBank/DDBJ databases">
        <authorList>
            <person name="Varghese N."/>
            <person name="Submissions S."/>
        </authorList>
    </citation>
    <scope>NUCLEOTIDE SEQUENCE [LARGE SCALE GENOMIC DNA]</scope>
    <source>
        <strain evidence="3">CGMCC 1.3704</strain>
    </source>
</reference>
<feature type="transmembrane region" description="Helical" evidence="1">
    <location>
        <begin position="12"/>
        <end position="39"/>
    </location>
</feature>
<evidence type="ECO:0000313" key="3">
    <source>
        <dbReference type="Proteomes" id="UP000183557"/>
    </source>
</evidence>
<gene>
    <name evidence="2" type="ORF">SAMN04487936_11253</name>
</gene>
<organism evidence="2 3">
    <name type="scientific">Halobacillus dabanensis</name>
    <dbReference type="NCBI Taxonomy" id="240302"/>
    <lineage>
        <taxon>Bacteria</taxon>
        <taxon>Bacillati</taxon>
        <taxon>Bacillota</taxon>
        <taxon>Bacilli</taxon>
        <taxon>Bacillales</taxon>
        <taxon>Bacillaceae</taxon>
        <taxon>Halobacillus</taxon>
    </lineage>
</organism>
<dbReference type="OrthoDB" id="875405at2"/>
<accession>A0A1I3YZF8</accession>
<dbReference type="RefSeq" id="WP_075037801.1">
    <property type="nucleotide sequence ID" value="NZ_FOSB01000012.1"/>
</dbReference>
<feature type="transmembrane region" description="Helical" evidence="1">
    <location>
        <begin position="145"/>
        <end position="163"/>
    </location>
</feature>